<name>A0ABU2N5G7_9PSEU</name>
<gene>
    <name evidence="1" type="ORF">RM445_04635</name>
</gene>
<sequence length="87" mass="10161">MRFTDVWFSRTLRFAIGVEEESGRYYLSIPVANRMVDHEEYYEIDPATFEHFGTDPDAASAFADRCRNREVDDLLFHEPGRDRGVPT</sequence>
<proteinExistence type="predicted"/>
<protein>
    <recommendedName>
        <fullName evidence="3">DUF402 domain-containing protein</fullName>
    </recommendedName>
</protein>
<evidence type="ECO:0000313" key="2">
    <source>
        <dbReference type="Proteomes" id="UP001183202"/>
    </source>
</evidence>
<evidence type="ECO:0008006" key="3">
    <source>
        <dbReference type="Google" id="ProtNLM"/>
    </source>
</evidence>
<organism evidence="1 2">
    <name type="scientific">Pseudonocardia charpentierae</name>
    <dbReference type="NCBI Taxonomy" id="3075545"/>
    <lineage>
        <taxon>Bacteria</taxon>
        <taxon>Bacillati</taxon>
        <taxon>Actinomycetota</taxon>
        <taxon>Actinomycetes</taxon>
        <taxon>Pseudonocardiales</taxon>
        <taxon>Pseudonocardiaceae</taxon>
        <taxon>Pseudonocardia</taxon>
    </lineage>
</organism>
<comment type="caution">
    <text evidence="1">The sequence shown here is derived from an EMBL/GenBank/DDBJ whole genome shotgun (WGS) entry which is preliminary data.</text>
</comment>
<evidence type="ECO:0000313" key="1">
    <source>
        <dbReference type="EMBL" id="MDT0348807.1"/>
    </source>
</evidence>
<reference evidence="2" key="1">
    <citation type="submission" date="2023-07" db="EMBL/GenBank/DDBJ databases">
        <title>30 novel species of actinomycetes from the DSMZ collection.</title>
        <authorList>
            <person name="Nouioui I."/>
        </authorList>
    </citation>
    <scope>NUCLEOTIDE SEQUENCE [LARGE SCALE GENOMIC DNA]</scope>
    <source>
        <strain evidence="2">DSM 45834</strain>
    </source>
</reference>
<dbReference type="EMBL" id="JAVREJ010000002">
    <property type="protein sequence ID" value="MDT0348807.1"/>
    <property type="molecule type" value="Genomic_DNA"/>
</dbReference>
<keyword evidence="2" id="KW-1185">Reference proteome</keyword>
<dbReference type="RefSeq" id="WP_311554738.1">
    <property type="nucleotide sequence ID" value="NZ_JAVREJ010000002.1"/>
</dbReference>
<dbReference type="Proteomes" id="UP001183202">
    <property type="component" value="Unassembled WGS sequence"/>
</dbReference>
<accession>A0ABU2N5G7</accession>